<evidence type="ECO:0000313" key="8">
    <source>
        <dbReference type="EnsemblMetazoa" id="AEPI009472-PA"/>
    </source>
</evidence>
<dbReference type="GO" id="GO:0003724">
    <property type="term" value="F:RNA helicase activity"/>
    <property type="evidence" value="ECO:0007669"/>
    <property type="project" value="UniProtKB-EC"/>
</dbReference>
<dbReference type="PANTHER" id="PTHR22655:SF2">
    <property type="entry name" value="ATP-DEPENDENT RNA HELICASE TDRD12-RELATED"/>
    <property type="match status" value="1"/>
</dbReference>
<dbReference type="VEuPathDB" id="VectorBase:AEPI009472"/>
<keyword evidence="5" id="KW-0347">Helicase</keyword>
<dbReference type="GO" id="GO:0016787">
    <property type="term" value="F:hydrolase activity"/>
    <property type="evidence" value="ECO:0007669"/>
    <property type="project" value="UniProtKB-KW"/>
</dbReference>
<evidence type="ECO:0000256" key="7">
    <source>
        <dbReference type="ARBA" id="ARBA00047984"/>
    </source>
</evidence>
<dbReference type="Proteomes" id="UP000075885">
    <property type="component" value="Unassembled WGS sequence"/>
</dbReference>
<comment type="catalytic activity">
    <reaction evidence="7">
        <text>ATP + H2O = ADP + phosphate + H(+)</text>
        <dbReference type="Rhea" id="RHEA:13065"/>
        <dbReference type="ChEBI" id="CHEBI:15377"/>
        <dbReference type="ChEBI" id="CHEBI:15378"/>
        <dbReference type="ChEBI" id="CHEBI:30616"/>
        <dbReference type="ChEBI" id="CHEBI:43474"/>
        <dbReference type="ChEBI" id="CHEBI:456216"/>
        <dbReference type="EC" id="3.6.4.13"/>
    </reaction>
</comment>
<organism evidence="8 9">
    <name type="scientific">Anopheles epiroticus</name>
    <dbReference type="NCBI Taxonomy" id="199890"/>
    <lineage>
        <taxon>Eukaryota</taxon>
        <taxon>Metazoa</taxon>
        <taxon>Ecdysozoa</taxon>
        <taxon>Arthropoda</taxon>
        <taxon>Hexapoda</taxon>
        <taxon>Insecta</taxon>
        <taxon>Pterygota</taxon>
        <taxon>Neoptera</taxon>
        <taxon>Endopterygota</taxon>
        <taxon>Diptera</taxon>
        <taxon>Nematocera</taxon>
        <taxon>Culicoidea</taxon>
        <taxon>Culicidae</taxon>
        <taxon>Anophelinae</taxon>
        <taxon>Anopheles</taxon>
    </lineage>
</organism>
<evidence type="ECO:0000256" key="2">
    <source>
        <dbReference type="ARBA" id="ARBA00022737"/>
    </source>
</evidence>
<dbReference type="STRING" id="199890.A0A182PR90"/>
<proteinExistence type="predicted"/>
<dbReference type="EC" id="3.6.4.13" evidence="1"/>
<sequence>MSEVDNVIRITRYINPHCFYYKSETAYLQDHEQMQFTVAFNQHCEAVYGELYKAVRKPQAWEIEKPGTLVALRSIQLERWIRCLVEETLEDLDESVWYQLWAIDEGFPLKSDPKYVRPLPAAFAQEPAHAKRGALIDVLPSDTRFDYVENKHIQEPSSRWCAGIVTTLEGCLEEATSVSMVQKAKLAWQNEIIHFVELYVTDQNNTSGNVTELLQAACPKQIIVTPPSEFIKAILKIQTLDVKRYLNNDGFCDKRIVNNFIPKSPHNVHQPHRELEMDTEVSQKVQEWLRRNKEACMAMLQQQKEKEEQQKVSEIIKIIPECQQKDASNRTSTVASNNPVVVMIYKDMQKNEASVNLLTERPDHTVMHVGPLTKPSPLLLTIKRHKARMVKKNAASYQQLS</sequence>
<dbReference type="GO" id="GO:0042078">
    <property type="term" value="P:germ-line stem cell division"/>
    <property type="evidence" value="ECO:0007669"/>
    <property type="project" value="TreeGrafter"/>
</dbReference>
<dbReference type="SUPFAM" id="SSF63748">
    <property type="entry name" value="Tudor/PWWP/MBT"/>
    <property type="match status" value="1"/>
</dbReference>
<evidence type="ECO:0000256" key="1">
    <source>
        <dbReference type="ARBA" id="ARBA00012552"/>
    </source>
</evidence>
<dbReference type="GO" id="GO:0005524">
    <property type="term" value="F:ATP binding"/>
    <property type="evidence" value="ECO:0007669"/>
    <property type="project" value="UniProtKB-KW"/>
</dbReference>
<dbReference type="AlphaFoldDB" id="A0A182PR90"/>
<keyword evidence="4" id="KW-0378">Hydrolase</keyword>
<evidence type="ECO:0000256" key="3">
    <source>
        <dbReference type="ARBA" id="ARBA00022741"/>
    </source>
</evidence>
<name>A0A182PR90_9DIPT</name>
<reference evidence="9" key="1">
    <citation type="submission" date="2013-03" db="EMBL/GenBank/DDBJ databases">
        <title>The Genome Sequence of Anopheles epiroticus epiroticus2.</title>
        <authorList>
            <consortium name="The Broad Institute Genomics Platform"/>
            <person name="Neafsey D.E."/>
            <person name="Howell P."/>
            <person name="Walker B."/>
            <person name="Young S.K."/>
            <person name="Zeng Q."/>
            <person name="Gargeya S."/>
            <person name="Fitzgerald M."/>
            <person name="Haas B."/>
            <person name="Abouelleil A."/>
            <person name="Allen A.W."/>
            <person name="Alvarado L."/>
            <person name="Arachchi H.M."/>
            <person name="Berlin A.M."/>
            <person name="Chapman S.B."/>
            <person name="Gainer-Dewar J."/>
            <person name="Goldberg J."/>
            <person name="Griggs A."/>
            <person name="Gujja S."/>
            <person name="Hansen M."/>
            <person name="Howarth C."/>
            <person name="Imamovic A."/>
            <person name="Ireland A."/>
            <person name="Larimer J."/>
            <person name="McCowan C."/>
            <person name="Murphy C."/>
            <person name="Pearson M."/>
            <person name="Poon T.W."/>
            <person name="Priest M."/>
            <person name="Roberts A."/>
            <person name="Saif S."/>
            <person name="Shea T."/>
            <person name="Sisk P."/>
            <person name="Sykes S."/>
            <person name="Wortman J."/>
            <person name="Nusbaum C."/>
            <person name="Birren B."/>
        </authorList>
    </citation>
    <scope>NUCLEOTIDE SEQUENCE [LARGE SCALE GENOMIC DNA]</scope>
    <source>
        <strain evidence="9">Epiroticus2</strain>
    </source>
</reference>
<keyword evidence="3" id="KW-0547">Nucleotide-binding</keyword>
<evidence type="ECO:0000313" key="9">
    <source>
        <dbReference type="Proteomes" id="UP000075885"/>
    </source>
</evidence>
<keyword evidence="2" id="KW-0677">Repeat</keyword>
<evidence type="ECO:0000256" key="4">
    <source>
        <dbReference type="ARBA" id="ARBA00022801"/>
    </source>
</evidence>
<evidence type="ECO:0000256" key="6">
    <source>
        <dbReference type="ARBA" id="ARBA00022840"/>
    </source>
</evidence>
<evidence type="ECO:0000256" key="5">
    <source>
        <dbReference type="ARBA" id="ARBA00022806"/>
    </source>
</evidence>
<protein>
    <recommendedName>
        <fullName evidence="1">RNA helicase</fullName>
        <ecNumber evidence="1">3.6.4.13</ecNumber>
    </recommendedName>
</protein>
<dbReference type="EnsemblMetazoa" id="AEPI009472-RA">
    <property type="protein sequence ID" value="AEPI009472-PA"/>
    <property type="gene ID" value="AEPI009472"/>
</dbReference>
<dbReference type="PANTHER" id="PTHR22655">
    <property type="entry name" value="ATP-DEPENDENT RNA HELICASE TDRD12-RELATED"/>
    <property type="match status" value="1"/>
</dbReference>
<reference evidence="8" key="2">
    <citation type="submission" date="2020-05" db="UniProtKB">
        <authorList>
            <consortium name="EnsemblMetazoa"/>
        </authorList>
    </citation>
    <scope>IDENTIFICATION</scope>
    <source>
        <strain evidence="8">Epiroticus2</strain>
    </source>
</reference>
<accession>A0A182PR90</accession>
<keyword evidence="6" id="KW-0067">ATP-binding</keyword>
<keyword evidence="9" id="KW-1185">Reference proteome</keyword>